<reference evidence="3 4" key="1">
    <citation type="journal article" date="2020" name="Nat. Food">
        <title>A phased Vanilla planifolia genome enables genetic improvement of flavour and production.</title>
        <authorList>
            <person name="Hasing T."/>
            <person name="Tang H."/>
            <person name="Brym M."/>
            <person name="Khazi F."/>
            <person name="Huang T."/>
            <person name="Chambers A.H."/>
        </authorList>
    </citation>
    <scope>NUCLEOTIDE SEQUENCE [LARGE SCALE GENOMIC DNA]</scope>
    <source>
        <tissue evidence="2">Leaf</tissue>
    </source>
</reference>
<sequence>MDKGITISVHRSGRSEHWQITDLTDNPHPAALSNGSTSITQYIKRPPVMGPESLYLSHGFAPMWSAMASSSVTQAVVSKTMQGQSSL</sequence>
<name>A0A835P5N3_VANPL</name>
<proteinExistence type="predicted"/>
<dbReference type="EMBL" id="JADCNL010000591">
    <property type="protein sequence ID" value="KAG0446310.1"/>
    <property type="molecule type" value="Genomic_DNA"/>
</dbReference>
<evidence type="ECO:0000313" key="2">
    <source>
        <dbReference type="EMBL" id="KAG0446310.1"/>
    </source>
</evidence>
<evidence type="ECO:0000313" key="3">
    <source>
        <dbReference type="Proteomes" id="UP000636800"/>
    </source>
</evidence>
<keyword evidence="3" id="KW-1185">Reference proteome</keyword>
<organism evidence="2 3">
    <name type="scientific">Vanilla planifolia</name>
    <name type="common">Vanilla</name>
    <dbReference type="NCBI Taxonomy" id="51239"/>
    <lineage>
        <taxon>Eukaryota</taxon>
        <taxon>Viridiplantae</taxon>
        <taxon>Streptophyta</taxon>
        <taxon>Embryophyta</taxon>
        <taxon>Tracheophyta</taxon>
        <taxon>Spermatophyta</taxon>
        <taxon>Magnoliopsida</taxon>
        <taxon>Liliopsida</taxon>
        <taxon>Asparagales</taxon>
        <taxon>Orchidaceae</taxon>
        <taxon>Vanilloideae</taxon>
        <taxon>Vanilleae</taxon>
        <taxon>Vanilla</taxon>
    </lineage>
</organism>
<dbReference type="Proteomes" id="UP000636800">
    <property type="component" value="Unassembled WGS sequence"/>
</dbReference>
<dbReference type="AlphaFoldDB" id="A0A835P5N3"/>
<accession>A0A835P5N3</accession>
<protein>
    <submittedName>
        <fullName evidence="2">Uncharacterized protein</fullName>
    </submittedName>
</protein>
<gene>
    <name evidence="2" type="ORF">HPP92_028897</name>
    <name evidence="1" type="ORF">HPP92_028907</name>
</gene>
<dbReference type="Proteomes" id="UP000639772">
    <property type="component" value="Unassembled WGS sequence"/>
</dbReference>
<evidence type="ECO:0000313" key="1">
    <source>
        <dbReference type="EMBL" id="KAG0446295.1"/>
    </source>
</evidence>
<dbReference type="EMBL" id="JADCNM010000592">
    <property type="protein sequence ID" value="KAG0446295.1"/>
    <property type="molecule type" value="Genomic_DNA"/>
</dbReference>
<evidence type="ECO:0000313" key="4">
    <source>
        <dbReference type="Proteomes" id="UP000639772"/>
    </source>
</evidence>
<comment type="caution">
    <text evidence="2">The sequence shown here is derived from an EMBL/GenBank/DDBJ whole genome shotgun (WGS) entry which is preliminary data.</text>
</comment>